<protein>
    <recommendedName>
        <fullName evidence="1">DUF7480 domain-containing protein</fullName>
    </recommendedName>
</protein>
<dbReference type="InterPro" id="IPR055903">
    <property type="entry name" value="DUF7480"/>
</dbReference>
<dbReference type="InterPro" id="IPR054657">
    <property type="entry name" value="T6SS_periplasmic_put"/>
</dbReference>
<dbReference type="EMBL" id="FMAY01000008">
    <property type="protein sequence ID" value="SCC19432.1"/>
    <property type="molecule type" value="Genomic_DNA"/>
</dbReference>
<evidence type="ECO:0000313" key="3">
    <source>
        <dbReference type="Proteomes" id="UP000198975"/>
    </source>
</evidence>
<keyword evidence="3" id="KW-1185">Reference proteome</keyword>
<dbReference type="AlphaFoldDB" id="A0A1C4CK28"/>
<dbReference type="Pfam" id="PF24295">
    <property type="entry name" value="DUF7480"/>
    <property type="match status" value="1"/>
</dbReference>
<gene>
    <name evidence="2" type="ORF">GA0061071_1087</name>
</gene>
<accession>A0A1C4CK28</accession>
<organism evidence="2 3">
    <name type="scientific">Kosakonia oryzendophytica</name>
    <dbReference type="NCBI Taxonomy" id="1005665"/>
    <lineage>
        <taxon>Bacteria</taxon>
        <taxon>Pseudomonadati</taxon>
        <taxon>Pseudomonadota</taxon>
        <taxon>Gammaproteobacteria</taxon>
        <taxon>Enterobacterales</taxon>
        <taxon>Enterobacteriaceae</taxon>
        <taxon>Kosakonia</taxon>
    </lineage>
</organism>
<evidence type="ECO:0000313" key="2">
    <source>
        <dbReference type="EMBL" id="SCC19432.1"/>
    </source>
</evidence>
<name>A0A1C4CK28_9ENTR</name>
<evidence type="ECO:0000259" key="1">
    <source>
        <dbReference type="Pfam" id="PF24295"/>
    </source>
</evidence>
<dbReference type="NCBIfam" id="NF045617">
    <property type="entry name" value="mostly_LP"/>
    <property type="match status" value="1"/>
</dbReference>
<proteinExistence type="predicted"/>
<sequence>MVPRTATTVVINNNAVCALSIMKPGEKMTGAVIYSKDHDPIFTRFYHHPLYIEQGACLPLFDATFNAGTRYSITWEVSSVEKGLHLITADFTLAAGAQGNISLAQ</sequence>
<dbReference type="Proteomes" id="UP000198975">
    <property type="component" value="Unassembled WGS sequence"/>
</dbReference>
<reference evidence="3" key="1">
    <citation type="submission" date="2016-08" db="EMBL/GenBank/DDBJ databases">
        <authorList>
            <person name="Varghese N."/>
            <person name="Submissions Spin"/>
        </authorList>
    </citation>
    <scope>NUCLEOTIDE SEQUENCE [LARGE SCALE GENOMIC DNA]</scope>
    <source>
        <strain evidence="3">REICA_082</strain>
    </source>
</reference>
<feature type="domain" description="DUF7480" evidence="1">
    <location>
        <begin position="5"/>
        <end position="94"/>
    </location>
</feature>